<dbReference type="Gene3D" id="1.10.10.60">
    <property type="entry name" value="Homeodomain-like"/>
    <property type="match status" value="2"/>
</dbReference>
<dbReference type="SMART" id="SM00448">
    <property type="entry name" value="REC"/>
    <property type="match status" value="1"/>
</dbReference>
<dbReference type="SUPFAM" id="SSF46689">
    <property type="entry name" value="Homeodomain-like"/>
    <property type="match status" value="2"/>
</dbReference>
<dbReference type="InterPro" id="IPR018060">
    <property type="entry name" value="HTH_AraC"/>
</dbReference>
<dbReference type="InterPro" id="IPR011006">
    <property type="entry name" value="CheY-like_superfamily"/>
</dbReference>
<dbReference type="CDD" id="cd17536">
    <property type="entry name" value="REC_YesN-like"/>
    <property type="match status" value="1"/>
</dbReference>
<dbReference type="InterPro" id="IPR009057">
    <property type="entry name" value="Homeodomain-like_sf"/>
</dbReference>
<feature type="domain" description="Response regulatory" evidence="6">
    <location>
        <begin position="3"/>
        <end position="119"/>
    </location>
</feature>
<dbReference type="HOGENOM" id="CLU_000445_5_1_9"/>
<dbReference type="SMART" id="SM00342">
    <property type="entry name" value="HTH_ARAC"/>
    <property type="match status" value="1"/>
</dbReference>
<sequence>MIKVLVIDDEPMQRQGIVQLTPWKDFGAEVVGAAGSGMEGILMAREHRPDILIVDIKMPGLTGLEVISRLRGELDAEYIILSGYSEFEYAQRAISLGVCAYLLKPLDDEELAAAMKLAAGHIMGRRTENIHPDQREDMCGNIALPKEEPVRGYLLHAMRHMEEHIAEPITVREVADELGLSVSYLHKLFSRCGTSFSSYLTECRLRRAGHLLRESDAKVYAVAAACGYQDTRYFSKIFQKHMGMKPTEYRYGKNS</sequence>
<gene>
    <name evidence="7" type="ORF">HMPREF0908_1073</name>
</gene>
<dbReference type="InterPro" id="IPR020449">
    <property type="entry name" value="Tscrpt_reg_AraC-type_HTH"/>
</dbReference>
<evidence type="ECO:0000259" key="6">
    <source>
        <dbReference type="PROSITE" id="PS50110"/>
    </source>
</evidence>
<dbReference type="Pfam" id="PF12833">
    <property type="entry name" value="HTH_18"/>
    <property type="match status" value="1"/>
</dbReference>
<dbReference type="GO" id="GO:0000160">
    <property type="term" value="P:phosphorelay signal transduction system"/>
    <property type="evidence" value="ECO:0007669"/>
    <property type="project" value="InterPro"/>
</dbReference>
<dbReference type="STRING" id="638302.HMPREF0908_1073"/>
<dbReference type="PANTHER" id="PTHR43280:SF2">
    <property type="entry name" value="HTH-TYPE TRANSCRIPTIONAL REGULATOR EXSA"/>
    <property type="match status" value="1"/>
</dbReference>
<proteinExistence type="predicted"/>
<dbReference type="PROSITE" id="PS50110">
    <property type="entry name" value="RESPONSE_REGULATORY"/>
    <property type="match status" value="1"/>
</dbReference>
<dbReference type="Gene3D" id="3.40.50.2300">
    <property type="match status" value="1"/>
</dbReference>
<feature type="modified residue" description="4-aspartylphosphate" evidence="4">
    <location>
        <position position="55"/>
    </location>
</feature>
<dbReference type="InterPro" id="IPR001789">
    <property type="entry name" value="Sig_transdc_resp-reg_receiver"/>
</dbReference>
<dbReference type="EMBL" id="ACLA01000014">
    <property type="protein sequence ID" value="EEQ48593.1"/>
    <property type="molecule type" value="Genomic_DNA"/>
</dbReference>
<keyword evidence="2" id="KW-0238">DNA-binding</keyword>
<organism evidence="7 8">
    <name type="scientific">Selenomonas flueggei ATCC 43531</name>
    <dbReference type="NCBI Taxonomy" id="638302"/>
    <lineage>
        <taxon>Bacteria</taxon>
        <taxon>Bacillati</taxon>
        <taxon>Bacillota</taxon>
        <taxon>Negativicutes</taxon>
        <taxon>Selenomonadales</taxon>
        <taxon>Selenomonadaceae</taxon>
        <taxon>Selenomonas</taxon>
    </lineage>
</organism>
<keyword evidence="1" id="KW-0805">Transcription regulation</keyword>
<dbReference type="eggNOG" id="COG4753">
    <property type="taxonomic scope" value="Bacteria"/>
</dbReference>
<name>C4V3H9_9FIRM</name>
<keyword evidence="4" id="KW-0597">Phosphoprotein</keyword>
<evidence type="ECO:0000256" key="1">
    <source>
        <dbReference type="ARBA" id="ARBA00023015"/>
    </source>
</evidence>
<evidence type="ECO:0000259" key="5">
    <source>
        <dbReference type="PROSITE" id="PS01124"/>
    </source>
</evidence>
<dbReference type="AlphaFoldDB" id="C4V3H9"/>
<keyword evidence="8" id="KW-1185">Reference proteome</keyword>
<dbReference type="SUPFAM" id="SSF52172">
    <property type="entry name" value="CheY-like"/>
    <property type="match status" value="1"/>
</dbReference>
<dbReference type="RefSeq" id="WP_006689807.1">
    <property type="nucleotide sequence ID" value="NZ_GG694006.1"/>
</dbReference>
<dbReference type="PRINTS" id="PR00032">
    <property type="entry name" value="HTHARAC"/>
</dbReference>
<dbReference type="PANTHER" id="PTHR43280">
    <property type="entry name" value="ARAC-FAMILY TRANSCRIPTIONAL REGULATOR"/>
    <property type="match status" value="1"/>
</dbReference>
<accession>C4V3H9</accession>
<comment type="caution">
    <text evidence="7">The sequence shown here is derived from an EMBL/GenBank/DDBJ whole genome shotgun (WGS) entry which is preliminary data.</text>
</comment>
<dbReference type="eggNOG" id="COG2207">
    <property type="taxonomic scope" value="Bacteria"/>
</dbReference>
<evidence type="ECO:0000256" key="3">
    <source>
        <dbReference type="ARBA" id="ARBA00023163"/>
    </source>
</evidence>
<dbReference type="OrthoDB" id="324626at2"/>
<reference evidence="7 8" key="1">
    <citation type="submission" date="2009-04" db="EMBL/GenBank/DDBJ databases">
        <authorList>
            <person name="Qin X."/>
            <person name="Bachman B."/>
            <person name="Battles P."/>
            <person name="Bell A."/>
            <person name="Bess C."/>
            <person name="Bickham C."/>
            <person name="Chaboub L."/>
            <person name="Chen D."/>
            <person name="Coyle M."/>
            <person name="Deiros D.R."/>
            <person name="Dinh H."/>
            <person name="Forbes L."/>
            <person name="Fowler G."/>
            <person name="Francisco L."/>
            <person name="Fu Q."/>
            <person name="Gubbala S."/>
            <person name="Hale W."/>
            <person name="Han Y."/>
            <person name="Hemphill L."/>
            <person name="Highlander S.K."/>
            <person name="Hirani K."/>
            <person name="Hogues M."/>
            <person name="Jackson L."/>
            <person name="Jakkamsetti A."/>
            <person name="Javaid M."/>
            <person name="Jiang H."/>
            <person name="Korchina V."/>
            <person name="Kovar C."/>
            <person name="Lara F."/>
            <person name="Lee S."/>
            <person name="Mata R."/>
            <person name="Mathew T."/>
            <person name="Moen C."/>
            <person name="Morales K."/>
            <person name="Munidasa M."/>
            <person name="Nazareth L."/>
            <person name="Ngo R."/>
            <person name="Nguyen L."/>
            <person name="Okwuonu G."/>
            <person name="Ongeri F."/>
            <person name="Patil S."/>
            <person name="Petrosino J."/>
            <person name="Pham C."/>
            <person name="Pham P."/>
            <person name="Pu L.-L."/>
            <person name="Puazo M."/>
            <person name="Raj R."/>
            <person name="Reid J."/>
            <person name="Rouhana J."/>
            <person name="Saada N."/>
            <person name="Shang Y."/>
            <person name="Simmons D."/>
            <person name="Thornton R."/>
            <person name="Warren J."/>
            <person name="Weissenberger G."/>
            <person name="Zhang J."/>
            <person name="Zhang L."/>
            <person name="Zhou C."/>
            <person name="Zhu D."/>
            <person name="Muzny D."/>
            <person name="Worley K."/>
            <person name="Gibbs R."/>
        </authorList>
    </citation>
    <scope>NUCLEOTIDE SEQUENCE [LARGE SCALE GENOMIC DNA]</scope>
    <source>
        <strain evidence="7 8">ATCC 43531</strain>
    </source>
</reference>
<dbReference type="Pfam" id="PF00072">
    <property type="entry name" value="Response_reg"/>
    <property type="match status" value="1"/>
</dbReference>
<dbReference type="GO" id="GO:0043565">
    <property type="term" value="F:sequence-specific DNA binding"/>
    <property type="evidence" value="ECO:0007669"/>
    <property type="project" value="InterPro"/>
</dbReference>
<feature type="domain" description="HTH araC/xylS-type" evidence="5">
    <location>
        <begin position="155"/>
        <end position="252"/>
    </location>
</feature>
<evidence type="ECO:0000313" key="8">
    <source>
        <dbReference type="Proteomes" id="UP000005309"/>
    </source>
</evidence>
<dbReference type="Proteomes" id="UP000005309">
    <property type="component" value="Unassembled WGS sequence"/>
</dbReference>
<keyword evidence="3" id="KW-0804">Transcription</keyword>
<dbReference type="PROSITE" id="PS01124">
    <property type="entry name" value="HTH_ARAC_FAMILY_2"/>
    <property type="match status" value="1"/>
</dbReference>
<evidence type="ECO:0000256" key="2">
    <source>
        <dbReference type="ARBA" id="ARBA00023125"/>
    </source>
</evidence>
<dbReference type="GO" id="GO:0003700">
    <property type="term" value="F:DNA-binding transcription factor activity"/>
    <property type="evidence" value="ECO:0007669"/>
    <property type="project" value="InterPro"/>
</dbReference>
<evidence type="ECO:0000256" key="4">
    <source>
        <dbReference type="PROSITE-ProRule" id="PRU00169"/>
    </source>
</evidence>
<evidence type="ECO:0000313" key="7">
    <source>
        <dbReference type="EMBL" id="EEQ48593.1"/>
    </source>
</evidence>
<protein>
    <submittedName>
        <fullName evidence="7">Response regulator receiver domain protein</fullName>
    </submittedName>
</protein>